<dbReference type="GO" id="GO:0006355">
    <property type="term" value="P:regulation of DNA-templated transcription"/>
    <property type="evidence" value="ECO:0007669"/>
    <property type="project" value="InterPro"/>
</dbReference>
<organism evidence="2 3">
    <name type="scientific">Crocosphaera chwakensis CCY0110</name>
    <dbReference type="NCBI Taxonomy" id="391612"/>
    <lineage>
        <taxon>Bacteria</taxon>
        <taxon>Bacillati</taxon>
        <taxon>Cyanobacteriota</taxon>
        <taxon>Cyanophyceae</taxon>
        <taxon>Oscillatoriophycideae</taxon>
        <taxon>Chroococcales</taxon>
        <taxon>Aphanothecaceae</taxon>
        <taxon>Crocosphaera</taxon>
        <taxon>Crocosphaera chwakensis</taxon>
    </lineage>
</organism>
<dbReference type="Proteomes" id="UP000003781">
    <property type="component" value="Unassembled WGS sequence"/>
</dbReference>
<proteinExistence type="predicted"/>
<evidence type="ECO:0000313" key="3">
    <source>
        <dbReference type="Proteomes" id="UP000003781"/>
    </source>
</evidence>
<dbReference type="GO" id="GO:0016301">
    <property type="term" value="F:kinase activity"/>
    <property type="evidence" value="ECO:0007669"/>
    <property type="project" value="UniProtKB-KW"/>
</dbReference>
<dbReference type="OrthoDB" id="9766459at2"/>
<protein>
    <submittedName>
        <fullName evidence="2">Multi-sensor Signal Transduction Histidine Kinase</fullName>
    </submittedName>
</protein>
<feature type="domain" description="PAS fold-2" evidence="1">
    <location>
        <begin position="11"/>
        <end position="59"/>
    </location>
</feature>
<dbReference type="Gene3D" id="3.30.450.20">
    <property type="entry name" value="PAS domain"/>
    <property type="match status" value="1"/>
</dbReference>
<evidence type="ECO:0000259" key="1">
    <source>
        <dbReference type="Pfam" id="PF08446"/>
    </source>
</evidence>
<dbReference type="RefSeq" id="WP_008274692.1">
    <property type="nucleotide sequence ID" value="NZ_AAXW01000008.1"/>
</dbReference>
<accession>A3IMT4</accession>
<dbReference type="AlphaFoldDB" id="A3IMT4"/>
<keyword evidence="2" id="KW-0418">Kinase</keyword>
<reference evidence="2 3" key="1">
    <citation type="submission" date="2007-03" db="EMBL/GenBank/DDBJ databases">
        <authorList>
            <person name="Stal L."/>
            <person name="Ferriera S."/>
            <person name="Johnson J."/>
            <person name="Kravitz S."/>
            <person name="Beeson K."/>
            <person name="Sutton G."/>
            <person name="Rogers Y.-H."/>
            <person name="Friedman R."/>
            <person name="Frazier M."/>
            <person name="Venter J.C."/>
        </authorList>
    </citation>
    <scope>NUCLEOTIDE SEQUENCE [LARGE SCALE GENOMIC DNA]</scope>
    <source>
        <strain evidence="2 3">CCY0110</strain>
    </source>
</reference>
<keyword evidence="2" id="KW-0808">Transferase</keyword>
<dbReference type="InterPro" id="IPR013654">
    <property type="entry name" value="PAS_2"/>
</dbReference>
<evidence type="ECO:0000313" key="2">
    <source>
        <dbReference type="EMBL" id="EAZ92187.1"/>
    </source>
</evidence>
<name>A3IMT4_9CHRO</name>
<dbReference type="EMBL" id="AAXW01000008">
    <property type="protein sequence ID" value="EAZ92187.1"/>
    <property type="molecule type" value="Genomic_DNA"/>
</dbReference>
<keyword evidence="3" id="KW-1185">Reference proteome</keyword>
<dbReference type="InterPro" id="IPR035965">
    <property type="entry name" value="PAS-like_dom_sf"/>
</dbReference>
<comment type="caution">
    <text evidence="2">The sequence shown here is derived from an EMBL/GenBank/DDBJ whole genome shotgun (WGS) entry which is preliminary data.</text>
</comment>
<sequence length="63" mass="7056">MNNSHQEFSTHKIGCIQPHGILLVLKEPELIIIQVSQNTDTHLGISCNDLLGKKLNIIVRIQV</sequence>
<dbReference type="Pfam" id="PF08446">
    <property type="entry name" value="PAS_2"/>
    <property type="match status" value="1"/>
</dbReference>
<gene>
    <name evidence="2" type="ORF">CY0110_24791</name>
</gene>
<dbReference type="eggNOG" id="COG4251">
    <property type="taxonomic scope" value="Bacteria"/>
</dbReference>
<dbReference type="SUPFAM" id="SSF55785">
    <property type="entry name" value="PYP-like sensor domain (PAS domain)"/>
    <property type="match status" value="1"/>
</dbReference>